<proteinExistence type="predicted"/>
<evidence type="ECO:0000313" key="4">
    <source>
        <dbReference type="Proteomes" id="UP001602245"/>
    </source>
</evidence>
<dbReference type="CDD" id="cd04083">
    <property type="entry name" value="CBM35_Lmo2446-like"/>
    <property type="match status" value="1"/>
</dbReference>
<feature type="domain" description="CBM6" evidence="2">
    <location>
        <begin position="598"/>
        <end position="726"/>
    </location>
</feature>
<reference evidence="3 4" key="1">
    <citation type="submission" date="2024-10" db="EMBL/GenBank/DDBJ databases">
        <title>The Natural Products Discovery Center: Release of the First 8490 Sequenced Strains for Exploring Actinobacteria Biosynthetic Diversity.</title>
        <authorList>
            <person name="Kalkreuter E."/>
            <person name="Kautsar S.A."/>
            <person name="Yang D."/>
            <person name="Bader C.D."/>
            <person name="Teijaro C.N."/>
            <person name="Fluegel L."/>
            <person name="Davis C.M."/>
            <person name="Simpson J.R."/>
            <person name="Lauterbach L."/>
            <person name="Steele A.D."/>
            <person name="Gui C."/>
            <person name="Meng S."/>
            <person name="Li G."/>
            <person name="Viehrig K."/>
            <person name="Ye F."/>
            <person name="Su P."/>
            <person name="Kiefer A.F."/>
            <person name="Nichols A."/>
            <person name="Cepeda A.J."/>
            <person name="Yan W."/>
            <person name="Fan B."/>
            <person name="Jiang Y."/>
            <person name="Adhikari A."/>
            <person name="Zheng C.-J."/>
            <person name="Schuster L."/>
            <person name="Cowan T.M."/>
            <person name="Smanski M.J."/>
            <person name="Chevrette M.G."/>
            <person name="De Carvalho L.P.S."/>
            <person name="Shen B."/>
        </authorList>
    </citation>
    <scope>NUCLEOTIDE SEQUENCE [LARGE SCALE GENOMIC DNA]</scope>
    <source>
        <strain evidence="3 4">NPDC000087</strain>
    </source>
</reference>
<dbReference type="RefSeq" id="WP_157297219.1">
    <property type="nucleotide sequence ID" value="NZ_JBIAZU010000002.1"/>
</dbReference>
<keyword evidence="4" id="KW-1185">Reference proteome</keyword>
<dbReference type="EMBL" id="JBIAZU010000002">
    <property type="protein sequence ID" value="MFF5289614.1"/>
    <property type="molecule type" value="Genomic_DNA"/>
</dbReference>
<dbReference type="InterPro" id="IPR008979">
    <property type="entry name" value="Galactose-bd-like_sf"/>
</dbReference>
<dbReference type="SUPFAM" id="SSF49785">
    <property type="entry name" value="Galactose-binding domain-like"/>
    <property type="match status" value="1"/>
</dbReference>
<organism evidence="3 4">
    <name type="scientific">Paractinoplanes globisporus</name>
    <dbReference type="NCBI Taxonomy" id="113565"/>
    <lineage>
        <taxon>Bacteria</taxon>
        <taxon>Bacillati</taxon>
        <taxon>Actinomycetota</taxon>
        <taxon>Actinomycetes</taxon>
        <taxon>Micromonosporales</taxon>
        <taxon>Micromonosporaceae</taxon>
        <taxon>Paractinoplanes</taxon>
    </lineage>
</organism>
<dbReference type="InterPro" id="IPR017853">
    <property type="entry name" value="GH"/>
</dbReference>
<dbReference type="Pfam" id="PF16990">
    <property type="entry name" value="CBM_35"/>
    <property type="match status" value="1"/>
</dbReference>
<gene>
    <name evidence="3" type="ORF">ACFY35_09255</name>
</gene>
<accession>A0ABW6W8J4</accession>
<dbReference type="InterPro" id="IPR013783">
    <property type="entry name" value="Ig-like_fold"/>
</dbReference>
<comment type="caution">
    <text evidence="3">The sequence shown here is derived from an EMBL/GenBank/DDBJ whole genome shotgun (WGS) entry which is preliminary data.</text>
</comment>
<protein>
    <submittedName>
        <fullName evidence="3">CBM35 domain-containing protein</fullName>
    </submittedName>
</protein>
<evidence type="ECO:0000313" key="3">
    <source>
        <dbReference type="EMBL" id="MFF5289614.1"/>
    </source>
</evidence>
<dbReference type="Proteomes" id="UP001602245">
    <property type="component" value="Unassembled WGS sequence"/>
</dbReference>
<dbReference type="Gene3D" id="2.60.120.260">
    <property type="entry name" value="Galactose-binding domain-like"/>
    <property type="match status" value="1"/>
</dbReference>
<evidence type="ECO:0000259" key="2">
    <source>
        <dbReference type="PROSITE" id="PS51175"/>
    </source>
</evidence>
<dbReference type="InterPro" id="IPR005084">
    <property type="entry name" value="CBM6"/>
</dbReference>
<evidence type="ECO:0000256" key="1">
    <source>
        <dbReference type="SAM" id="SignalP"/>
    </source>
</evidence>
<name>A0ABW6W8J4_9ACTN</name>
<feature type="chain" id="PRO_5045891400" evidence="1">
    <location>
        <begin position="27"/>
        <end position="727"/>
    </location>
</feature>
<feature type="signal peptide" evidence="1">
    <location>
        <begin position="1"/>
        <end position="26"/>
    </location>
</feature>
<dbReference type="PROSITE" id="PS51175">
    <property type="entry name" value="CBM6"/>
    <property type="match status" value="1"/>
</dbReference>
<sequence length="727" mass="75948">MTPRSRLGRRVQAAVLSLALTVPLLAAAGSPAAAGSAAAGSPAAAGSAAAADPAPVKALGVNLAETTGPATGVGEGFLYGLTEDGSQPDDQYLKPLHVNAFRGGGWFSGGWIKDKYQYGDATKADIASIIAQAKRLRKSSDRPVQYQLLLSDLYGANAGEPADTVWPCADGDCSNWITFLDTTIGALKGSGVNFAFDIWNEPEFSFFWGPGVNTPQYFQMWDTAYREIRRLAPHATIAGPSFAFTPARIPEEWTTWLTHVKAAHTVPDMITNHDEGDVDDPVTVAQDLDRDIAAAGLRPIPLSANEYQPADRQTAGVTAWYLARFAQSGYTNAMRGNWQCCMIPNLTGVLARTGSGWAPTGNWWTMRTYADLTGSLVATSGQVGTTAISAAKDPSQHRAVAVVGDSDGYTGPATVTFTGLSSTPWLLHGKQLHVTVYRIPDRTPLYAPQVVVNKTLTISGGTVAIPFDFQAAHDAFAVYLSWDDPQTVTVQGPETLTAGATYDVPVTFTNSSGVVDHDVRLSLTASSASLAVHCARGCSTVPTLAPGRTATAIYRVTVTSALPVGGYRLTGTATAAVPGRKITAQDAAEIAVPCGIGDICESETGTLAGGACSATDHPGYTGSGFVACFTAPGPSATQQIGAPVAGTYTLDLRYSAGPDGPAGTRTASVSVNGAFQRQIALPLTGSWNTWADATTDVQLAAGTNTVTVSYQASDTGWFNLDHIVVSP</sequence>
<keyword evidence="1" id="KW-0732">Signal</keyword>
<dbReference type="SUPFAM" id="SSF51445">
    <property type="entry name" value="(Trans)glycosidases"/>
    <property type="match status" value="1"/>
</dbReference>
<dbReference type="Gene3D" id="3.20.20.80">
    <property type="entry name" value="Glycosidases"/>
    <property type="match status" value="1"/>
</dbReference>
<dbReference type="Gene3D" id="2.60.40.10">
    <property type="entry name" value="Immunoglobulins"/>
    <property type="match status" value="1"/>
</dbReference>